<keyword evidence="3" id="KW-1185">Reference proteome</keyword>
<dbReference type="GeneID" id="14893994"/>
<dbReference type="EMBL" id="KB206169">
    <property type="protein sequence ID" value="ELP95059.1"/>
    <property type="molecule type" value="Genomic_DNA"/>
</dbReference>
<accession>A0A0A1UGQ7</accession>
<dbReference type="KEGG" id="eiv:EIN_253230"/>
<feature type="compositionally biased region" description="Acidic residues" evidence="1">
    <location>
        <begin position="150"/>
        <end position="171"/>
    </location>
</feature>
<dbReference type="AlphaFoldDB" id="A0A0A1UGQ7"/>
<protein>
    <submittedName>
        <fullName evidence="2">Uncharacterized protein</fullName>
    </submittedName>
</protein>
<proteinExistence type="predicted"/>
<dbReference type="RefSeq" id="XP_004261830.1">
    <property type="nucleotide sequence ID" value="XM_004261782.1"/>
</dbReference>
<sequence length="203" mass="23108">MSVQFTEQQLNPCRPVPFVLQNCLPTNNSYGWSPTTAYSLPQPKNVYSPLLVVTPMDTPMVEDDSEELKYNPPYLEQDVFAFDEQMDGTKSNLPSKKCQGYTGNIGITTCRHTTQKNGSGPIYLHTVQSSKLNNDKITVQDFGAQEDFVDDEDSQGFEEDQDDMEDSDDQNENIQEVIDKLEELKKMGDERNRLLKHMIQGQQ</sequence>
<dbReference type="VEuPathDB" id="AmoebaDB:EIN_253230"/>
<feature type="region of interest" description="Disordered" evidence="1">
    <location>
        <begin position="150"/>
        <end position="172"/>
    </location>
</feature>
<evidence type="ECO:0000256" key="1">
    <source>
        <dbReference type="SAM" id="MobiDB-lite"/>
    </source>
</evidence>
<name>A0A0A1UGQ7_ENTIV</name>
<evidence type="ECO:0000313" key="3">
    <source>
        <dbReference type="Proteomes" id="UP000014680"/>
    </source>
</evidence>
<dbReference type="OrthoDB" id="29946at2759"/>
<gene>
    <name evidence="2" type="ORF">EIN_253230</name>
</gene>
<dbReference type="Proteomes" id="UP000014680">
    <property type="component" value="Unassembled WGS sequence"/>
</dbReference>
<reference evidence="2 3" key="1">
    <citation type="submission" date="2012-10" db="EMBL/GenBank/DDBJ databases">
        <authorList>
            <person name="Zafar N."/>
            <person name="Inman J."/>
            <person name="Hall N."/>
            <person name="Lorenzi H."/>
            <person name="Caler E."/>
        </authorList>
    </citation>
    <scope>NUCLEOTIDE SEQUENCE [LARGE SCALE GENOMIC DNA]</scope>
    <source>
        <strain evidence="2 3">IP1</strain>
    </source>
</reference>
<evidence type="ECO:0000313" key="2">
    <source>
        <dbReference type="EMBL" id="ELP95059.1"/>
    </source>
</evidence>
<organism evidence="2 3">
    <name type="scientific">Entamoeba invadens IP1</name>
    <dbReference type="NCBI Taxonomy" id="370355"/>
    <lineage>
        <taxon>Eukaryota</taxon>
        <taxon>Amoebozoa</taxon>
        <taxon>Evosea</taxon>
        <taxon>Archamoebae</taxon>
        <taxon>Mastigamoebida</taxon>
        <taxon>Entamoebidae</taxon>
        <taxon>Entamoeba</taxon>
    </lineage>
</organism>